<sequence>MKGHFARECRSGVSHNNHQQAQTGSFNQNRNSAQALVSQQGMGFDWSDQAEESIQNQALMAEVSDLPTEVISNLCSQSCIDTVKRYMDHNQSMSDDLKRLEKDRKDYVKIVERFEEQIKGFQANELQHTYDTNCWKWEKNELEIQLTKSREKNEKLRGELAKVKLDVEKFSYASKAMDSILKVQIHDKLDSILKVQIHDKLKPGIGYNTTPPPYNNNYIPPKSDLLETKDRKYLHEGATKIDPLDEVVVEDKTEKEAGKSKDNTVSGEIPLENNILTNEGGGRDWVKSDDVEKTEGKSKKVHYK</sequence>
<name>A0ACB9AYQ6_ARCLA</name>
<evidence type="ECO:0000313" key="2">
    <source>
        <dbReference type="Proteomes" id="UP001055879"/>
    </source>
</evidence>
<proteinExistence type="predicted"/>
<evidence type="ECO:0000313" key="1">
    <source>
        <dbReference type="EMBL" id="KAI3715219.1"/>
    </source>
</evidence>
<reference evidence="2" key="1">
    <citation type="journal article" date="2022" name="Mol. Ecol. Resour.">
        <title>The genomes of chicory, endive, great burdock and yacon provide insights into Asteraceae palaeo-polyploidization history and plant inulin production.</title>
        <authorList>
            <person name="Fan W."/>
            <person name="Wang S."/>
            <person name="Wang H."/>
            <person name="Wang A."/>
            <person name="Jiang F."/>
            <person name="Liu H."/>
            <person name="Zhao H."/>
            <person name="Xu D."/>
            <person name="Zhang Y."/>
        </authorList>
    </citation>
    <scope>NUCLEOTIDE SEQUENCE [LARGE SCALE GENOMIC DNA]</scope>
    <source>
        <strain evidence="2">cv. Niubang</strain>
    </source>
</reference>
<accession>A0ACB9AYQ6</accession>
<dbReference type="Proteomes" id="UP001055879">
    <property type="component" value="Linkage Group LG07"/>
</dbReference>
<organism evidence="1 2">
    <name type="scientific">Arctium lappa</name>
    <name type="common">Greater burdock</name>
    <name type="synonym">Lappa major</name>
    <dbReference type="NCBI Taxonomy" id="4217"/>
    <lineage>
        <taxon>Eukaryota</taxon>
        <taxon>Viridiplantae</taxon>
        <taxon>Streptophyta</taxon>
        <taxon>Embryophyta</taxon>
        <taxon>Tracheophyta</taxon>
        <taxon>Spermatophyta</taxon>
        <taxon>Magnoliopsida</taxon>
        <taxon>eudicotyledons</taxon>
        <taxon>Gunneridae</taxon>
        <taxon>Pentapetalae</taxon>
        <taxon>asterids</taxon>
        <taxon>campanulids</taxon>
        <taxon>Asterales</taxon>
        <taxon>Asteraceae</taxon>
        <taxon>Carduoideae</taxon>
        <taxon>Cardueae</taxon>
        <taxon>Arctiinae</taxon>
        <taxon>Arctium</taxon>
    </lineage>
</organism>
<protein>
    <submittedName>
        <fullName evidence="1">Uncharacterized protein</fullName>
    </submittedName>
</protein>
<comment type="caution">
    <text evidence="1">The sequence shown here is derived from an EMBL/GenBank/DDBJ whole genome shotgun (WGS) entry which is preliminary data.</text>
</comment>
<gene>
    <name evidence="1" type="ORF">L6452_22191</name>
</gene>
<reference evidence="1 2" key="2">
    <citation type="journal article" date="2022" name="Mol. Ecol. Resour.">
        <title>The genomes of chicory, endive, great burdock and yacon provide insights into Asteraceae paleo-polyploidization history and plant inulin production.</title>
        <authorList>
            <person name="Fan W."/>
            <person name="Wang S."/>
            <person name="Wang H."/>
            <person name="Wang A."/>
            <person name="Jiang F."/>
            <person name="Liu H."/>
            <person name="Zhao H."/>
            <person name="Xu D."/>
            <person name="Zhang Y."/>
        </authorList>
    </citation>
    <scope>NUCLEOTIDE SEQUENCE [LARGE SCALE GENOMIC DNA]</scope>
    <source>
        <strain evidence="2">cv. Niubang</strain>
    </source>
</reference>
<keyword evidence="2" id="KW-1185">Reference proteome</keyword>
<dbReference type="EMBL" id="CM042053">
    <property type="protein sequence ID" value="KAI3715219.1"/>
    <property type="molecule type" value="Genomic_DNA"/>
</dbReference>